<dbReference type="SUPFAM" id="SSF53474">
    <property type="entry name" value="alpha/beta-Hydrolases"/>
    <property type="match status" value="1"/>
</dbReference>
<dbReference type="VEuPathDB" id="FungiDB:AJ78_08720"/>
<dbReference type="InterPro" id="IPR050955">
    <property type="entry name" value="Plant_Biomass_Hydrol_Est"/>
</dbReference>
<evidence type="ECO:0000313" key="4">
    <source>
        <dbReference type="Proteomes" id="UP000182235"/>
    </source>
</evidence>
<accession>A0A1J9Q1M2</accession>
<name>A0A1J9Q1M2_9EURO</name>
<dbReference type="InterPro" id="IPR029058">
    <property type="entry name" value="AB_hydrolase_fold"/>
</dbReference>
<evidence type="ECO:0000259" key="2">
    <source>
        <dbReference type="Pfam" id="PF00326"/>
    </source>
</evidence>
<dbReference type="EMBL" id="LGRN01000919">
    <property type="protein sequence ID" value="OJD10151.1"/>
    <property type="molecule type" value="Genomic_DNA"/>
</dbReference>
<keyword evidence="4" id="KW-1185">Reference proteome</keyword>
<protein>
    <recommendedName>
        <fullName evidence="2">Peptidase S9 prolyl oligopeptidase catalytic domain-containing protein</fullName>
    </recommendedName>
</protein>
<evidence type="ECO:0000256" key="1">
    <source>
        <dbReference type="ARBA" id="ARBA00022729"/>
    </source>
</evidence>
<dbReference type="PANTHER" id="PTHR43037">
    <property type="entry name" value="UNNAMED PRODUCT-RELATED"/>
    <property type="match status" value="1"/>
</dbReference>
<proteinExistence type="predicted"/>
<keyword evidence="1" id="KW-0732">Signal</keyword>
<dbReference type="OrthoDB" id="449091at2759"/>
<reference evidence="3 4" key="1">
    <citation type="submission" date="2015-07" db="EMBL/GenBank/DDBJ databases">
        <title>Emmonsia species relationships and genome sequence.</title>
        <authorList>
            <consortium name="The Broad Institute Genomics Platform"/>
            <person name="Cuomo C.A."/>
            <person name="Munoz J.F."/>
            <person name="Imamovic A."/>
            <person name="Priest M.E."/>
            <person name="Young S."/>
            <person name="Clay O.K."/>
            <person name="McEwen J.G."/>
        </authorList>
    </citation>
    <scope>NUCLEOTIDE SEQUENCE [LARGE SCALE GENOMIC DNA]</scope>
    <source>
        <strain evidence="3 4">UAMH 9510</strain>
    </source>
</reference>
<dbReference type="STRING" id="1447872.A0A1J9Q1M2"/>
<dbReference type="InterPro" id="IPR001375">
    <property type="entry name" value="Peptidase_S9_cat"/>
</dbReference>
<dbReference type="Pfam" id="PF00326">
    <property type="entry name" value="Peptidase_S9"/>
    <property type="match status" value="1"/>
</dbReference>
<dbReference type="PANTHER" id="PTHR43037:SF4">
    <property type="entry name" value="PEPTIDASE S9 PROLYL OLIGOPEPTIDASE CATALYTIC DOMAIN-CONTAINING PROTEIN"/>
    <property type="match status" value="1"/>
</dbReference>
<feature type="domain" description="Peptidase S9 prolyl oligopeptidase catalytic" evidence="2">
    <location>
        <begin position="285"/>
        <end position="419"/>
    </location>
</feature>
<dbReference type="AlphaFoldDB" id="A0A1J9Q1M2"/>
<sequence>MLPNRSSIHKHPAEATWGADPLEVLGGVLDGFRILSFDHDPTARFSSALGINRTVGWSVLEAPEPELEQKFQRIMILDRSRQWLASMLVSRMWTGRFSGRFMAGLGYRWHPRVMGLELDASSVLVAEVVNEKLASPLDSVIFTGPALSLLDGRLMLAPYQSRPVAFKIDFYDQVPSNFFFQLGYKYTFLHPAGVVFYAILRPPLNASCNSTTNANGQQKLPILVDLHGAGLEAAVEQVRHMLDAVYGVCAWMLFSTGVTPWSGDDWHTWGAADIEAAVAAIPNWMEAVGWECLGVALENWLVSGHSNGGQGAWFLLTHQPDRVIAAAPVSGYSSIEAYVPFTMWHDGQAAISSVIQTARQNFKHELLMRNFAGIPILQQHGSADDNVPAYHSRLLHLLISENGWHSEYYDLPEKGHWFDGVLTTPTLLDFYSRHTSQPSFYDHLLPDKFSFSIPSSGDMGSRGGIIVDQLTSPDKYGHIHVVREAGAGLWRVKTRNVHRFHLLPSSMRVTAYPVKISVDDGSKNPFKVPAANSTDTTWFVKDESTGTWTVSDDVSWRDDIMQRHGRQNGAMDAFLRSTGRFTIKICSREGGSGIEQMKVALQTSRNLLQYFAADSQIIQPHCDIEEEEGISGPGNVITIAIGNDLPHSLLSTFPIHVDEEGHLIVHTADFHAAHTGSSISSATKYPFELSLGAIFLRPLPRQRLELVVWGADVAGLQQASRLVPLLTGVSGSLILWF</sequence>
<dbReference type="GO" id="GO:0006508">
    <property type="term" value="P:proteolysis"/>
    <property type="evidence" value="ECO:0007669"/>
    <property type="project" value="InterPro"/>
</dbReference>
<evidence type="ECO:0000313" key="3">
    <source>
        <dbReference type="EMBL" id="OJD10151.1"/>
    </source>
</evidence>
<dbReference type="Proteomes" id="UP000182235">
    <property type="component" value="Unassembled WGS sequence"/>
</dbReference>
<comment type="caution">
    <text evidence="3">The sequence shown here is derived from an EMBL/GenBank/DDBJ whole genome shotgun (WGS) entry which is preliminary data.</text>
</comment>
<organism evidence="3 4">
    <name type="scientific">Emergomyces pasteurianus Ep9510</name>
    <dbReference type="NCBI Taxonomy" id="1447872"/>
    <lineage>
        <taxon>Eukaryota</taxon>
        <taxon>Fungi</taxon>
        <taxon>Dikarya</taxon>
        <taxon>Ascomycota</taxon>
        <taxon>Pezizomycotina</taxon>
        <taxon>Eurotiomycetes</taxon>
        <taxon>Eurotiomycetidae</taxon>
        <taxon>Onygenales</taxon>
        <taxon>Ajellomycetaceae</taxon>
        <taxon>Emergomyces</taxon>
    </lineage>
</organism>
<dbReference type="Gene3D" id="3.40.50.1820">
    <property type="entry name" value="alpha/beta hydrolase"/>
    <property type="match status" value="1"/>
</dbReference>
<gene>
    <name evidence="3" type="ORF">AJ78_08720</name>
</gene>
<dbReference type="GO" id="GO:0008236">
    <property type="term" value="F:serine-type peptidase activity"/>
    <property type="evidence" value="ECO:0007669"/>
    <property type="project" value="InterPro"/>
</dbReference>